<keyword evidence="2" id="KW-1185">Reference proteome</keyword>
<protein>
    <recommendedName>
        <fullName evidence="3">Dipeptidylpeptidase IV N-terminal domain-containing protein</fullName>
    </recommendedName>
</protein>
<proteinExistence type="predicted"/>
<dbReference type="Proteomes" id="UP000015105">
    <property type="component" value="Chromosome 6D"/>
</dbReference>
<organism evidence="1 2">
    <name type="scientific">Aegilops tauschii subsp. strangulata</name>
    <name type="common">Goatgrass</name>
    <dbReference type="NCBI Taxonomy" id="200361"/>
    <lineage>
        <taxon>Eukaryota</taxon>
        <taxon>Viridiplantae</taxon>
        <taxon>Streptophyta</taxon>
        <taxon>Embryophyta</taxon>
        <taxon>Tracheophyta</taxon>
        <taxon>Spermatophyta</taxon>
        <taxon>Magnoliopsida</taxon>
        <taxon>Liliopsida</taxon>
        <taxon>Poales</taxon>
        <taxon>Poaceae</taxon>
        <taxon>BOP clade</taxon>
        <taxon>Pooideae</taxon>
        <taxon>Triticodae</taxon>
        <taxon>Triticeae</taxon>
        <taxon>Triticinae</taxon>
        <taxon>Aegilops</taxon>
    </lineage>
</organism>
<dbReference type="EnsemblPlants" id="AET6Gv20142900.1">
    <property type="protein sequence ID" value="AET6Gv20142900.1"/>
    <property type="gene ID" value="AET6Gv20142900"/>
</dbReference>
<reference evidence="2" key="1">
    <citation type="journal article" date="2014" name="Science">
        <title>Ancient hybridizations among the ancestral genomes of bread wheat.</title>
        <authorList>
            <consortium name="International Wheat Genome Sequencing Consortium,"/>
            <person name="Marcussen T."/>
            <person name="Sandve S.R."/>
            <person name="Heier L."/>
            <person name="Spannagl M."/>
            <person name="Pfeifer M."/>
            <person name="Jakobsen K.S."/>
            <person name="Wulff B.B."/>
            <person name="Steuernagel B."/>
            <person name="Mayer K.F."/>
            <person name="Olsen O.A."/>
        </authorList>
    </citation>
    <scope>NUCLEOTIDE SEQUENCE [LARGE SCALE GENOMIC DNA]</scope>
    <source>
        <strain evidence="2">cv. AL8/78</strain>
    </source>
</reference>
<dbReference type="Pfam" id="PF07676">
    <property type="entry name" value="PD40"/>
    <property type="match status" value="1"/>
</dbReference>
<sequence length="128" mass="14466">MGPSFKANETLEIYAIPHLSSGATERRLLTKGKFNNAFPSTNPDGTKLVFRSTRDGGDNKYKNLYIMDTEIGEDAGEAERITEGNWIDTHSQWSSNIEWIVFLSNRDKPTDAWERDHGLDPEGTLLFT</sequence>
<name>A0A453MXX3_AEGTS</name>
<dbReference type="PANTHER" id="PTHR32161">
    <property type="entry name" value="DPP6 N-TERMINAL DOMAIN-LIKE PROTEIN"/>
    <property type="match status" value="1"/>
</dbReference>
<dbReference type="InterPro" id="IPR011042">
    <property type="entry name" value="6-blade_b-propeller_TolB-like"/>
</dbReference>
<evidence type="ECO:0008006" key="3">
    <source>
        <dbReference type="Google" id="ProtNLM"/>
    </source>
</evidence>
<reference evidence="1" key="5">
    <citation type="journal article" date="2021" name="G3 (Bethesda)">
        <title>Aegilops tauschii genome assembly Aet v5.0 features greater sequence contiguity and improved annotation.</title>
        <authorList>
            <person name="Wang L."/>
            <person name="Zhu T."/>
            <person name="Rodriguez J.C."/>
            <person name="Deal K.R."/>
            <person name="Dubcovsky J."/>
            <person name="McGuire P.E."/>
            <person name="Lux T."/>
            <person name="Spannagl M."/>
            <person name="Mayer K.F.X."/>
            <person name="Baldrich P."/>
            <person name="Meyers B.C."/>
            <person name="Huo N."/>
            <person name="Gu Y.Q."/>
            <person name="Zhou H."/>
            <person name="Devos K.M."/>
            <person name="Bennetzen J.L."/>
            <person name="Unver T."/>
            <person name="Budak H."/>
            <person name="Gulick P.J."/>
            <person name="Galiba G."/>
            <person name="Kalapos B."/>
            <person name="Nelson D.R."/>
            <person name="Li P."/>
            <person name="You F.M."/>
            <person name="Luo M.C."/>
            <person name="Dvorak J."/>
        </authorList>
    </citation>
    <scope>NUCLEOTIDE SEQUENCE [LARGE SCALE GENOMIC DNA]</scope>
    <source>
        <strain evidence="1">cv. AL8/78</strain>
    </source>
</reference>
<evidence type="ECO:0000313" key="1">
    <source>
        <dbReference type="EnsemblPlants" id="AET6Gv20142900.1"/>
    </source>
</evidence>
<dbReference type="AlphaFoldDB" id="A0A453MXX3"/>
<reference evidence="1" key="3">
    <citation type="journal article" date="2017" name="Nature">
        <title>Genome sequence of the progenitor of the wheat D genome Aegilops tauschii.</title>
        <authorList>
            <person name="Luo M.C."/>
            <person name="Gu Y.Q."/>
            <person name="Puiu D."/>
            <person name="Wang H."/>
            <person name="Twardziok S.O."/>
            <person name="Deal K.R."/>
            <person name="Huo N."/>
            <person name="Zhu T."/>
            <person name="Wang L."/>
            <person name="Wang Y."/>
            <person name="McGuire P.E."/>
            <person name="Liu S."/>
            <person name="Long H."/>
            <person name="Ramasamy R.K."/>
            <person name="Rodriguez J.C."/>
            <person name="Van S.L."/>
            <person name="Yuan L."/>
            <person name="Wang Z."/>
            <person name="Xia Z."/>
            <person name="Xiao L."/>
            <person name="Anderson O.D."/>
            <person name="Ouyang S."/>
            <person name="Liang Y."/>
            <person name="Zimin A.V."/>
            <person name="Pertea G."/>
            <person name="Qi P."/>
            <person name="Bennetzen J.L."/>
            <person name="Dai X."/>
            <person name="Dawson M.W."/>
            <person name="Muller H.G."/>
            <person name="Kugler K."/>
            <person name="Rivarola-Duarte L."/>
            <person name="Spannagl M."/>
            <person name="Mayer K.F.X."/>
            <person name="Lu F.H."/>
            <person name="Bevan M.W."/>
            <person name="Leroy P."/>
            <person name="Li P."/>
            <person name="You F.M."/>
            <person name="Sun Q."/>
            <person name="Liu Z."/>
            <person name="Lyons E."/>
            <person name="Wicker T."/>
            <person name="Salzberg S.L."/>
            <person name="Devos K.M."/>
            <person name="Dvorak J."/>
        </authorList>
    </citation>
    <scope>NUCLEOTIDE SEQUENCE [LARGE SCALE GENOMIC DNA]</scope>
    <source>
        <strain evidence="1">cv. AL8/78</strain>
    </source>
</reference>
<evidence type="ECO:0000313" key="2">
    <source>
        <dbReference type="Proteomes" id="UP000015105"/>
    </source>
</evidence>
<reference evidence="2" key="2">
    <citation type="journal article" date="2017" name="Nat. Plants">
        <title>The Aegilops tauschii genome reveals multiple impacts of transposons.</title>
        <authorList>
            <person name="Zhao G."/>
            <person name="Zou C."/>
            <person name="Li K."/>
            <person name="Wang K."/>
            <person name="Li T."/>
            <person name="Gao L."/>
            <person name="Zhang X."/>
            <person name="Wang H."/>
            <person name="Yang Z."/>
            <person name="Liu X."/>
            <person name="Jiang W."/>
            <person name="Mao L."/>
            <person name="Kong X."/>
            <person name="Jiao Y."/>
            <person name="Jia J."/>
        </authorList>
    </citation>
    <scope>NUCLEOTIDE SEQUENCE [LARGE SCALE GENOMIC DNA]</scope>
    <source>
        <strain evidence="2">cv. AL8/78</strain>
    </source>
</reference>
<dbReference type="Gramene" id="AET6Gv20142900.1">
    <property type="protein sequence ID" value="AET6Gv20142900.1"/>
    <property type="gene ID" value="AET6Gv20142900"/>
</dbReference>
<dbReference type="InterPro" id="IPR011659">
    <property type="entry name" value="WD40"/>
</dbReference>
<dbReference type="Gene3D" id="2.120.10.30">
    <property type="entry name" value="TolB, C-terminal domain"/>
    <property type="match status" value="1"/>
</dbReference>
<dbReference type="PANTHER" id="PTHR32161:SF21">
    <property type="entry name" value="OS03G0314500 PROTEIN"/>
    <property type="match status" value="1"/>
</dbReference>
<reference evidence="1" key="4">
    <citation type="submission" date="2019-03" db="UniProtKB">
        <authorList>
            <consortium name="EnsemblPlants"/>
        </authorList>
    </citation>
    <scope>IDENTIFICATION</scope>
</reference>
<accession>A0A453MXX3</accession>
<dbReference type="SUPFAM" id="SSF82171">
    <property type="entry name" value="DPP6 N-terminal domain-like"/>
    <property type="match status" value="1"/>
</dbReference>